<dbReference type="Gene3D" id="3.40.50.11540">
    <property type="entry name" value="NADH-ubiquinone oxidoreductase 51kDa subunit"/>
    <property type="match status" value="1"/>
</dbReference>
<dbReference type="InterPro" id="IPR019554">
    <property type="entry name" value="Soluble_ligand-bd"/>
</dbReference>
<evidence type="ECO:0000256" key="3">
    <source>
        <dbReference type="ARBA" id="ARBA00022723"/>
    </source>
</evidence>
<dbReference type="SUPFAM" id="SSF142984">
    <property type="entry name" value="Nqo1 middle domain-like"/>
    <property type="match status" value="1"/>
</dbReference>
<dbReference type="Gene3D" id="1.20.1440.230">
    <property type="entry name" value="NADH-ubiquinone oxidoreductase 51kDa subunit, iron-sulphur binding domain"/>
    <property type="match status" value="1"/>
</dbReference>
<dbReference type="GO" id="GO:0050583">
    <property type="term" value="F:hydrogen dehydrogenase (NADP+) activity"/>
    <property type="evidence" value="ECO:0007669"/>
    <property type="project" value="UniProtKB-EC"/>
</dbReference>
<keyword evidence="8" id="KW-1185">Reference proteome</keyword>
<evidence type="ECO:0000256" key="2">
    <source>
        <dbReference type="ARBA" id="ARBA00022485"/>
    </source>
</evidence>
<dbReference type="Pfam" id="PF10531">
    <property type="entry name" value="SLBB"/>
    <property type="match status" value="1"/>
</dbReference>
<comment type="similarity">
    <text evidence="1">Belongs to the complex I 51 kDa subunit family.</text>
</comment>
<name>A0A069RFH7_PEPLI</name>
<dbReference type="OrthoDB" id="9761899at2"/>
<dbReference type="InterPro" id="IPR001949">
    <property type="entry name" value="NADH-UbQ_OxRdtase_51kDa_CS"/>
</dbReference>
<keyword evidence="3" id="KW-0479">Metal-binding</keyword>
<dbReference type="Proteomes" id="UP000027946">
    <property type="component" value="Unassembled WGS sequence"/>
</dbReference>
<dbReference type="Pfam" id="PF01512">
    <property type="entry name" value="Complex1_51K"/>
    <property type="match status" value="1"/>
</dbReference>
<dbReference type="GO" id="GO:0046872">
    <property type="term" value="F:metal ion binding"/>
    <property type="evidence" value="ECO:0007669"/>
    <property type="project" value="UniProtKB-KW"/>
</dbReference>
<dbReference type="Gene3D" id="3.10.20.600">
    <property type="match status" value="1"/>
</dbReference>
<dbReference type="Pfam" id="PF10589">
    <property type="entry name" value="NADH_4Fe-4S"/>
    <property type="match status" value="1"/>
</dbReference>
<keyword evidence="7" id="KW-0560">Oxidoreductase</keyword>
<keyword evidence="4" id="KW-0408">Iron</keyword>
<dbReference type="EMBL" id="JJMM01000012">
    <property type="protein sequence ID" value="KDR94950.1"/>
    <property type="molecule type" value="Genomic_DNA"/>
</dbReference>
<dbReference type="Gene3D" id="6.10.250.1450">
    <property type="match status" value="1"/>
</dbReference>
<evidence type="ECO:0000313" key="7">
    <source>
        <dbReference type="EMBL" id="KDR94950.1"/>
    </source>
</evidence>
<evidence type="ECO:0000259" key="6">
    <source>
        <dbReference type="SMART" id="SM00928"/>
    </source>
</evidence>
<dbReference type="InterPro" id="IPR037225">
    <property type="entry name" value="Nuo51_FMN-bd_sf"/>
</dbReference>
<dbReference type="SUPFAM" id="SSF142019">
    <property type="entry name" value="Nqo1 FMN-binding domain-like"/>
    <property type="match status" value="1"/>
</dbReference>
<dbReference type="eggNOG" id="COG1894">
    <property type="taxonomic scope" value="Bacteria"/>
</dbReference>
<accession>A0A069RFH7</accession>
<feature type="domain" description="NADH-ubiquinone oxidoreductase 51kDa subunit iron-sulphur binding" evidence="6">
    <location>
        <begin position="330"/>
        <end position="375"/>
    </location>
</feature>
<comment type="caution">
    <text evidence="7">The sequence shown here is derived from an EMBL/GenBank/DDBJ whole genome shotgun (WGS) entry which is preliminary data.</text>
</comment>
<protein>
    <submittedName>
        <fullName evidence="7">NADP-reducing hydrogenase subunit HndC</fullName>
        <ecNumber evidence="7">1.12.1.3</ecNumber>
    </submittedName>
</protein>
<dbReference type="STRING" id="1121324.CLIT_12c00180"/>
<proteinExistence type="inferred from homology"/>
<dbReference type="PANTHER" id="PTHR43578:SF3">
    <property type="entry name" value="NADH-QUINONE OXIDOREDUCTASE SUBUNIT F"/>
    <property type="match status" value="1"/>
</dbReference>
<keyword evidence="5" id="KW-0411">Iron-sulfur</keyword>
<dbReference type="GO" id="GO:0051539">
    <property type="term" value="F:4 iron, 4 sulfur cluster binding"/>
    <property type="evidence" value="ECO:0007669"/>
    <property type="project" value="UniProtKB-KW"/>
</dbReference>
<dbReference type="GO" id="GO:0008137">
    <property type="term" value="F:NADH dehydrogenase (ubiquinone) activity"/>
    <property type="evidence" value="ECO:0007669"/>
    <property type="project" value="InterPro"/>
</dbReference>
<evidence type="ECO:0000313" key="8">
    <source>
        <dbReference type="Proteomes" id="UP000027946"/>
    </source>
</evidence>
<evidence type="ECO:0000256" key="1">
    <source>
        <dbReference type="ARBA" id="ARBA00007523"/>
    </source>
</evidence>
<dbReference type="RefSeq" id="WP_038265635.1">
    <property type="nucleotide sequence ID" value="NZ_FSRH01000018.1"/>
</dbReference>
<evidence type="ECO:0000256" key="4">
    <source>
        <dbReference type="ARBA" id="ARBA00023004"/>
    </source>
</evidence>
<dbReference type="AlphaFoldDB" id="A0A069RFH7"/>
<sequence>MSKTVSIISKNFGTVNPESIEEYIAAGGFEGFKKAISMTPEEIIEVINSTDLQGRGGAAFPVAKKWAGGLRVKAPVKGVICNADEGEPGTFKDRAILEFNPFSVIEGMLISAFTAGGREENHGRIYIREEYTYLHERVRKAIDQAKEKGFLGNNILGTGLNMDMKVVSGAGAYVCGESSALLESMEGKAGRPRIKPPRLNNVGLYNLPTLLNNVETFSIVSIILRDKSEYVSVGTPKSMGCKLISVSGNVKNPGVYEIPFGTTVKDVIYDIAGGLKSDRPLKFVQIGGASGGVMPASLIDTPISYEGLCGIDMSVGSGAVVVADDSNSVVDYMESISHFFAEESCGKCTPCREGNRQIVDIVGLLEKGDATMDDFDRLVEILEFMKYASFCGLGKTEPAPFLDFIKHFKDEILQSVK</sequence>
<dbReference type="InterPro" id="IPR019575">
    <property type="entry name" value="Nuop51_4Fe4S-bd"/>
</dbReference>
<dbReference type="InterPro" id="IPR037207">
    <property type="entry name" value="Nuop51_4Fe4S-bd_sf"/>
</dbReference>
<organism evidence="7 8">
    <name type="scientific">Peptoclostridium litorale DSM 5388</name>
    <dbReference type="NCBI Taxonomy" id="1121324"/>
    <lineage>
        <taxon>Bacteria</taxon>
        <taxon>Bacillati</taxon>
        <taxon>Bacillota</taxon>
        <taxon>Clostridia</taxon>
        <taxon>Peptostreptococcales</taxon>
        <taxon>Peptoclostridiaceae</taxon>
        <taxon>Peptoclostridium</taxon>
    </lineage>
</organism>
<dbReference type="EC" id="1.12.1.3" evidence="7"/>
<gene>
    <name evidence="7" type="primary">hndC</name>
    <name evidence="7" type="ORF">CLIT_12c00180</name>
</gene>
<dbReference type="PROSITE" id="PS00645">
    <property type="entry name" value="COMPLEX1_51K_2"/>
    <property type="match status" value="1"/>
</dbReference>
<dbReference type="SMART" id="SM00928">
    <property type="entry name" value="NADH_4Fe-4S"/>
    <property type="match status" value="1"/>
</dbReference>
<dbReference type="PANTHER" id="PTHR43578">
    <property type="entry name" value="NADH-QUINONE OXIDOREDUCTASE SUBUNIT F"/>
    <property type="match status" value="1"/>
</dbReference>
<dbReference type="GO" id="GO:0010181">
    <property type="term" value="F:FMN binding"/>
    <property type="evidence" value="ECO:0007669"/>
    <property type="project" value="InterPro"/>
</dbReference>
<dbReference type="InterPro" id="IPR011538">
    <property type="entry name" value="Nuo51_FMN-bd"/>
</dbReference>
<keyword evidence="2" id="KW-0004">4Fe-4S</keyword>
<reference evidence="7 8" key="1">
    <citation type="submission" date="2014-03" db="EMBL/GenBank/DDBJ databases">
        <title>Genome sequence of Clostridium litorale W6, DSM 5388.</title>
        <authorList>
            <person name="Poehlein A."/>
            <person name="Jagirdar A."/>
            <person name="Khonsari B."/>
            <person name="Chibani C.M."/>
            <person name="Gutierrez Gutierrez D.A."/>
            <person name="Davydova E."/>
            <person name="Alghaithi H.S."/>
            <person name="Nair K.P."/>
            <person name="Dhamotharan K."/>
            <person name="Chandran L."/>
            <person name="G W."/>
            <person name="Daniel R."/>
        </authorList>
    </citation>
    <scope>NUCLEOTIDE SEQUENCE [LARGE SCALE GENOMIC DNA]</scope>
    <source>
        <strain evidence="7 8">W6</strain>
    </source>
</reference>
<evidence type="ECO:0000256" key="5">
    <source>
        <dbReference type="ARBA" id="ARBA00023014"/>
    </source>
</evidence>
<dbReference type="SUPFAM" id="SSF140490">
    <property type="entry name" value="Nqo1C-terminal domain-like"/>
    <property type="match status" value="1"/>
</dbReference>